<proteinExistence type="predicted"/>
<dbReference type="Proteomes" id="UP000252519">
    <property type="component" value="Unassembled WGS sequence"/>
</dbReference>
<feature type="compositionally biased region" description="Basic and acidic residues" evidence="1">
    <location>
        <begin position="69"/>
        <end position="80"/>
    </location>
</feature>
<feature type="compositionally biased region" description="Basic and acidic residues" evidence="1">
    <location>
        <begin position="97"/>
        <end position="106"/>
    </location>
</feature>
<reference evidence="2 3" key="1">
    <citation type="submission" date="2014-10" db="EMBL/GenBank/DDBJ databases">
        <title>Draft genome of the hookworm Ancylostoma caninum.</title>
        <authorList>
            <person name="Mitreva M."/>
        </authorList>
    </citation>
    <scope>NUCLEOTIDE SEQUENCE [LARGE SCALE GENOMIC DNA]</scope>
    <source>
        <strain evidence="2 3">Baltimore</strain>
    </source>
</reference>
<keyword evidence="3" id="KW-1185">Reference proteome</keyword>
<comment type="caution">
    <text evidence="2">The sequence shown here is derived from an EMBL/GenBank/DDBJ whole genome shotgun (WGS) entry which is preliminary data.</text>
</comment>
<organism evidence="2 3">
    <name type="scientific">Ancylostoma caninum</name>
    <name type="common">Dog hookworm</name>
    <dbReference type="NCBI Taxonomy" id="29170"/>
    <lineage>
        <taxon>Eukaryota</taxon>
        <taxon>Metazoa</taxon>
        <taxon>Ecdysozoa</taxon>
        <taxon>Nematoda</taxon>
        <taxon>Chromadorea</taxon>
        <taxon>Rhabditida</taxon>
        <taxon>Rhabditina</taxon>
        <taxon>Rhabditomorpha</taxon>
        <taxon>Strongyloidea</taxon>
        <taxon>Ancylostomatidae</taxon>
        <taxon>Ancylostomatinae</taxon>
        <taxon>Ancylostoma</taxon>
    </lineage>
</organism>
<dbReference type="AlphaFoldDB" id="A0A368FLM7"/>
<evidence type="ECO:0000313" key="3">
    <source>
        <dbReference type="Proteomes" id="UP000252519"/>
    </source>
</evidence>
<protein>
    <submittedName>
        <fullName evidence="2">Uncharacterized protein</fullName>
    </submittedName>
</protein>
<evidence type="ECO:0000256" key="1">
    <source>
        <dbReference type="SAM" id="MobiDB-lite"/>
    </source>
</evidence>
<sequence length="106" mass="11686">MLSTAASVLMLATIGYFAWRPPRKALIIHDVHKAKKRKPKKSSGDRGPVTAIPASADLSKETKGTGSKETTKGTNSRETRTSSAEPTQPEYENLEAINRRRLEDFC</sequence>
<feature type="compositionally biased region" description="Basic residues" evidence="1">
    <location>
        <begin position="32"/>
        <end position="41"/>
    </location>
</feature>
<gene>
    <name evidence="2" type="ORF">ANCCAN_21144</name>
</gene>
<dbReference type="EMBL" id="JOJR01000984">
    <property type="protein sequence ID" value="RCN33043.1"/>
    <property type="molecule type" value="Genomic_DNA"/>
</dbReference>
<evidence type="ECO:0000313" key="2">
    <source>
        <dbReference type="EMBL" id="RCN33043.1"/>
    </source>
</evidence>
<feature type="region of interest" description="Disordered" evidence="1">
    <location>
        <begin position="30"/>
        <end position="106"/>
    </location>
</feature>
<accession>A0A368FLM7</accession>
<dbReference type="OrthoDB" id="10530027at2759"/>
<name>A0A368FLM7_ANCCA</name>